<dbReference type="EMBL" id="NPEA01000002">
    <property type="protein sequence ID" value="PJZ78271.1"/>
    <property type="molecule type" value="Genomic_DNA"/>
</dbReference>
<name>A0A2N0A244_9LEPT</name>
<comment type="caution">
    <text evidence="1">The sequence shown here is derived from an EMBL/GenBank/DDBJ whole genome shotgun (WGS) entry which is preliminary data.</text>
</comment>
<proteinExistence type="predicted"/>
<evidence type="ECO:0000313" key="1">
    <source>
        <dbReference type="EMBL" id="PJZ78271.1"/>
    </source>
</evidence>
<sequence>MLTYSLKQKSCQLLNTIFEKTYIKIESYKKLDYALLFRTRIKNLGSGGLNRKNKIARNYAYIVHDA</sequence>
<protein>
    <submittedName>
        <fullName evidence="1">Uncharacterized protein</fullName>
    </submittedName>
</protein>
<dbReference type="AlphaFoldDB" id="A0A2N0A244"/>
<organism evidence="1 2">
    <name type="scientific">Leptospira neocaledonica</name>
    <dbReference type="NCBI Taxonomy" id="2023192"/>
    <lineage>
        <taxon>Bacteria</taxon>
        <taxon>Pseudomonadati</taxon>
        <taxon>Spirochaetota</taxon>
        <taxon>Spirochaetia</taxon>
        <taxon>Leptospirales</taxon>
        <taxon>Leptospiraceae</taxon>
        <taxon>Leptospira</taxon>
    </lineage>
</organism>
<keyword evidence="2" id="KW-1185">Reference proteome</keyword>
<dbReference type="Proteomes" id="UP000231843">
    <property type="component" value="Unassembled WGS sequence"/>
</dbReference>
<reference evidence="1 2" key="1">
    <citation type="submission" date="2017-07" db="EMBL/GenBank/DDBJ databases">
        <title>Leptospira spp. isolated from tropical soils.</title>
        <authorList>
            <person name="Thibeaux R."/>
            <person name="Iraola G."/>
            <person name="Ferres I."/>
            <person name="Bierque E."/>
            <person name="Girault D."/>
            <person name="Soupe-Gilbert M.-E."/>
            <person name="Picardeau M."/>
            <person name="Goarant C."/>
        </authorList>
    </citation>
    <scope>NUCLEOTIDE SEQUENCE [LARGE SCALE GENOMIC DNA]</scope>
    <source>
        <strain evidence="1 2">ES4-C-A1</strain>
    </source>
</reference>
<evidence type="ECO:0000313" key="2">
    <source>
        <dbReference type="Proteomes" id="UP000231843"/>
    </source>
</evidence>
<accession>A0A2N0A244</accession>
<gene>
    <name evidence="1" type="ORF">CH365_02880</name>
</gene>